<feature type="region of interest" description="Disordered" evidence="1">
    <location>
        <begin position="494"/>
        <end position="514"/>
    </location>
</feature>
<reference evidence="3 4" key="1">
    <citation type="journal article" date="2023" name="Nat. Commun.">
        <title>Origin of minicircular mitochondrial genomes in red algae.</title>
        <authorList>
            <person name="Lee Y."/>
            <person name="Cho C.H."/>
            <person name="Lee Y.M."/>
            <person name="Park S.I."/>
            <person name="Yang J.H."/>
            <person name="West J.A."/>
            <person name="Bhattacharya D."/>
            <person name="Yoon H.S."/>
        </authorList>
    </citation>
    <scope>NUCLEOTIDE SEQUENCE [LARGE SCALE GENOMIC DNA]</scope>
    <source>
        <strain evidence="3 4">CCMP1338</strain>
        <tissue evidence="3">Whole cell</tissue>
    </source>
</reference>
<dbReference type="InterPro" id="IPR048248">
    <property type="entry name" value="PUA_eIF2d-like"/>
</dbReference>
<evidence type="ECO:0000313" key="3">
    <source>
        <dbReference type="EMBL" id="KAJ8904253.1"/>
    </source>
</evidence>
<dbReference type="CDD" id="cd11608">
    <property type="entry name" value="eIF2D_C"/>
    <property type="match status" value="1"/>
</dbReference>
<gene>
    <name evidence="3" type="ORF">NDN08_000777</name>
</gene>
<protein>
    <recommendedName>
        <fullName evidence="2">SUI1 domain-containing protein</fullName>
    </recommendedName>
</protein>
<dbReference type="PROSITE" id="PS50890">
    <property type="entry name" value="PUA"/>
    <property type="match status" value="1"/>
</dbReference>
<dbReference type="AlphaFoldDB" id="A0AAV8UT65"/>
<feature type="domain" description="SUI1" evidence="2">
    <location>
        <begin position="642"/>
        <end position="710"/>
    </location>
</feature>
<dbReference type="PANTHER" id="PTHR12217">
    <property type="entry name" value="EUKARYOTIC TRANSLATION INITIATION FACTOR 2D"/>
    <property type="match status" value="1"/>
</dbReference>
<dbReference type="PROSITE" id="PS50296">
    <property type="entry name" value="SUI1"/>
    <property type="match status" value="1"/>
</dbReference>
<dbReference type="InterPro" id="IPR039759">
    <property type="entry name" value="eIF2D_SUI1"/>
</dbReference>
<sequence length="720" mass="80456">MFRKTFKVQKSNPMRSTDRKKLRGLVLKLYPAAEPEIDRMIPIGDVEVLVLKLSNKCTVWSLNVEQGQPAQGGLDKFGQPMFFAAQYEEDKLVYPTVYSLWIEPNMMPVMFTHVEVSRYIFGGADLMMAGVLKRRNGTFGGMSKGQPRCIVSVENPLPYAVGPLLLGEQEAAARKGKALKVLHHYGDSLWSFGGGSKPNEGFELSSIRPFEIAVSAEDTKDAGRDLKEAETKGQPVFSTDQDRSEGVGELVNQAEGLSVEDQAADGENRFPEYRLDPAQVDEDPDRALQYAFVITVGKLYRDGKYPVAASWLYEEYIKHIAPDLDLARTGSKNFSLFLRAMSKRHYCKTKEVEGELQLALVSLKNVDALGKQLAAVGSDNESTCEGAQTDGISAEDMDDLLVQVFMQAVRVGLDPEEDAERFPMESSAFYSKVLVSCQPHDLPIDVKKSSFKKLSAFLKYLAKEKYCKLKEARGQTLILGVNREHSDIKNYKPYEMGSQRKRTGSTPASEASPPKLETMLKPHQQQAKLFKDMSYNPQGEYSKKTASEVLERYVQERKLVLEDNRDPRLRVIVVDDVLMRSLSKPSGDEPEQVASGGRTSFRTIQERFLSRLEIYYAVEAPGGGRKVRKGEVPKVKVTCEDRQGGRKHVTKCHGIELYGVDPKVLATKCQVAFACTASTHAMPGKNNTAVEVRIQGDVSGKLEELLVKEFHIPRHRIDSR</sequence>
<dbReference type="InterPro" id="IPR001950">
    <property type="entry name" value="SUI1"/>
</dbReference>
<dbReference type="PANTHER" id="PTHR12217:SF4">
    <property type="entry name" value="EUKARYOTIC TRANSLATION INITIATION FACTOR 2D"/>
    <property type="match status" value="1"/>
</dbReference>
<dbReference type="InterPro" id="IPR039757">
    <property type="entry name" value="EIF2D"/>
</dbReference>
<comment type="caution">
    <text evidence="3">The sequence shown here is derived from an EMBL/GenBank/DDBJ whole genome shotgun (WGS) entry which is preliminary data.</text>
</comment>
<dbReference type="SUPFAM" id="SSF55159">
    <property type="entry name" value="eIF1-like"/>
    <property type="match status" value="1"/>
</dbReference>
<accession>A0AAV8UT65</accession>
<dbReference type="Gene3D" id="3.30.780.10">
    <property type="entry name" value="SUI1-like domain"/>
    <property type="match status" value="1"/>
</dbReference>
<dbReference type="InterPro" id="IPR036877">
    <property type="entry name" value="SUI1_dom_sf"/>
</dbReference>
<dbReference type="Pfam" id="PF01253">
    <property type="entry name" value="SUI1"/>
    <property type="match status" value="1"/>
</dbReference>
<dbReference type="Gene3D" id="3.10.400.20">
    <property type="match status" value="1"/>
</dbReference>
<dbReference type="GO" id="GO:0003743">
    <property type="term" value="F:translation initiation factor activity"/>
    <property type="evidence" value="ECO:0007669"/>
    <property type="project" value="InterPro"/>
</dbReference>
<evidence type="ECO:0000256" key="1">
    <source>
        <dbReference type="SAM" id="MobiDB-lite"/>
    </source>
</evidence>
<proteinExistence type="predicted"/>
<dbReference type="InterPro" id="IPR015947">
    <property type="entry name" value="PUA-like_sf"/>
</dbReference>
<dbReference type="EMBL" id="JAMWBK010000006">
    <property type="protein sequence ID" value="KAJ8904253.1"/>
    <property type="molecule type" value="Genomic_DNA"/>
</dbReference>
<dbReference type="Proteomes" id="UP001157974">
    <property type="component" value="Unassembled WGS sequence"/>
</dbReference>
<dbReference type="GO" id="GO:0001731">
    <property type="term" value="P:formation of translation preinitiation complex"/>
    <property type="evidence" value="ECO:0007669"/>
    <property type="project" value="InterPro"/>
</dbReference>
<evidence type="ECO:0000259" key="2">
    <source>
        <dbReference type="PROSITE" id="PS50296"/>
    </source>
</evidence>
<dbReference type="CDD" id="cd21156">
    <property type="entry name" value="PUA_eIF2d-like"/>
    <property type="match status" value="1"/>
</dbReference>
<dbReference type="Pfam" id="PF26292">
    <property type="entry name" value="PUA_elF2D"/>
    <property type="match status" value="1"/>
</dbReference>
<name>A0AAV8UT65_9RHOD</name>
<dbReference type="Pfam" id="PF25304">
    <property type="entry name" value="WHD_eIF2D"/>
    <property type="match status" value="1"/>
</dbReference>
<dbReference type="SUPFAM" id="SSF88697">
    <property type="entry name" value="PUA domain-like"/>
    <property type="match status" value="1"/>
</dbReference>
<dbReference type="Pfam" id="PF17832">
    <property type="entry name" value="Pre-PUA"/>
    <property type="match status" value="1"/>
</dbReference>
<keyword evidence="4" id="KW-1185">Reference proteome</keyword>
<organism evidence="3 4">
    <name type="scientific">Rhodosorus marinus</name>
    <dbReference type="NCBI Taxonomy" id="101924"/>
    <lineage>
        <taxon>Eukaryota</taxon>
        <taxon>Rhodophyta</taxon>
        <taxon>Stylonematophyceae</taxon>
        <taxon>Stylonematales</taxon>
        <taxon>Stylonemataceae</taxon>
        <taxon>Rhodosorus</taxon>
    </lineage>
</organism>
<feature type="region of interest" description="Disordered" evidence="1">
    <location>
        <begin position="226"/>
        <end position="245"/>
    </location>
</feature>
<dbReference type="InterPro" id="IPR041366">
    <property type="entry name" value="Pre-PUA"/>
</dbReference>
<evidence type="ECO:0000313" key="4">
    <source>
        <dbReference type="Proteomes" id="UP001157974"/>
    </source>
</evidence>
<dbReference type="InterPro" id="IPR057429">
    <property type="entry name" value="WH_eIF2D"/>
</dbReference>